<keyword evidence="8" id="KW-1133">Transmembrane helix</keyword>
<dbReference type="GO" id="GO:0031902">
    <property type="term" value="C:late endosome membrane"/>
    <property type="evidence" value="ECO:0007669"/>
    <property type="project" value="UniProtKB-SubCell"/>
</dbReference>
<gene>
    <name evidence="10" type="ORF">CAMP_LOCUS8319</name>
</gene>
<evidence type="ECO:0000259" key="9">
    <source>
        <dbReference type="PROSITE" id="PS51837"/>
    </source>
</evidence>
<organism evidence="10 11">
    <name type="scientific">Caenorhabditis angaria</name>
    <dbReference type="NCBI Taxonomy" id="860376"/>
    <lineage>
        <taxon>Eukaryota</taxon>
        <taxon>Metazoa</taxon>
        <taxon>Ecdysozoa</taxon>
        <taxon>Nematoda</taxon>
        <taxon>Chromadorea</taxon>
        <taxon>Rhabditida</taxon>
        <taxon>Rhabditina</taxon>
        <taxon>Rhabditomorpha</taxon>
        <taxon>Rhabditoidea</taxon>
        <taxon>Rhabditidae</taxon>
        <taxon>Peloderinae</taxon>
        <taxon>Caenorhabditis</taxon>
    </lineage>
</organism>
<dbReference type="GO" id="GO:0008270">
    <property type="term" value="F:zinc ion binding"/>
    <property type="evidence" value="ECO:0007669"/>
    <property type="project" value="TreeGrafter"/>
</dbReference>
<comment type="caution">
    <text evidence="10">The sequence shown here is derived from an EMBL/GenBank/DDBJ whole genome shotgun (WGS) entry which is preliminary data.</text>
</comment>
<dbReference type="AlphaFoldDB" id="A0A9P1IHJ6"/>
<reference evidence="10" key="1">
    <citation type="submission" date="2022-11" db="EMBL/GenBank/DDBJ databases">
        <authorList>
            <person name="Kikuchi T."/>
        </authorList>
    </citation>
    <scope>NUCLEOTIDE SEQUENCE</scope>
    <source>
        <strain evidence="10">PS1010</strain>
    </source>
</reference>
<protein>
    <recommendedName>
        <fullName evidence="9">LITAF domain-containing protein</fullName>
    </recommendedName>
</protein>
<evidence type="ECO:0000313" key="11">
    <source>
        <dbReference type="Proteomes" id="UP001152747"/>
    </source>
</evidence>
<dbReference type="InterPro" id="IPR037519">
    <property type="entry name" value="LITAF_fam"/>
</dbReference>
<evidence type="ECO:0000313" key="10">
    <source>
        <dbReference type="EMBL" id="CAI5445682.1"/>
    </source>
</evidence>
<evidence type="ECO:0000256" key="1">
    <source>
        <dbReference type="ARBA" id="ARBA00004414"/>
    </source>
</evidence>
<dbReference type="PROSITE" id="PS51837">
    <property type="entry name" value="LITAF"/>
    <property type="match status" value="1"/>
</dbReference>
<dbReference type="Proteomes" id="UP001152747">
    <property type="component" value="Unassembled WGS sequence"/>
</dbReference>
<evidence type="ECO:0000256" key="2">
    <source>
        <dbReference type="ARBA" id="ARBA00004481"/>
    </source>
</evidence>
<evidence type="ECO:0000256" key="3">
    <source>
        <dbReference type="ARBA" id="ARBA00004630"/>
    </source>
</evidence>
<feature type="domain" description="LITAF" evidence="9">
    <location>
        <begin position="45"/>
        <end position="127"/>
    </location>
</feature>
<dbReference type="SMART" id="SM00714">
    <property type="entry name" value="LITAF"/>
    <property type="match status" value="1"/>
</dbReference>
<dbReference type="OrthoDB" id="4713066at2759"/>
<evidence type="ECO:0000256" key="4">
    <source>
        <dbReference type="ARBA" id="ARBA00005975"/>
    </source>
</evidence>
<keyword evidence="5" id="KW-0479">Metal-binding</keyword>
<evidence type="ECO:0000256" key="6">
    <source>
        <dbReference type="ARBA" id="ARBA00022833"/>
    </source>
</evidence>
<accession>A0A9P1IHJ6</accession>
<keyword evidence="7 8" id="KW-0472">Membrane</keyword>
<comment type="similarity">
    <text evidence="4">Belongs to the CDIP1/LITAF family.</text>
</comment>
<dbReference type="EMBL" id="CANHGI010000003">
    <property type="protein sequence ID" value="CAI5445682.1"/>
    <property type="molecule type" value="Genomic_DNA"/>
</dbReference>
<comment type="subcellular location">
    <subcellularLocation>
        <location evidence="2">Endosome membrane</location>
        <topology evidence="2">Peripheral membrane protein</topology>
    </subcellularLocation>
    <subcellularLocation>
        <location evidence="1">Late endosome membrane</location>
    </subcellularLocation>
    <subcellularLocation>
        <location evidence="3">Lysosome membrane</location>
        <topology evidence="3">Peripheral membrane protein</topology>
        <orientation evidence="3">Cytoplasmic side</orientation>
    </subcellularLocation>
</comment>
<dbReference type="PANTHER" id="PTHR23292">
    <property type="entry name" value="LIPOPOLYSACCHARIDE-INDUCED TUMOR NECROSIS FACTOR-ALPHA FACTOR"/>
    <property type="match status" value="1"/>
</dbReference>
<dbReference type="InterPro" id="IPR006629">
    <property type="entry name" value="LITAF"/>
</dbReference>
<dbReference type="Pfam" id="PF10601">
    <property type="entry name" value="zf-LITAF-like"/>
    <property type="match status" value="1"/>
</dbReference>
<feature type="transmembrane region" description="Helical" evidence="8">
    <location>
        <begin position="86"/>
        <end position="105"/>
    </location>
</feature>
<evidence type="ECO:0000256" key="8">
    <source>
        <dbReference type="SAM" id="Phobius"/>
    </source>
</evidence>
<dbReference type="GO" id="GO:0005765">
    <property type="term" value="C:lysosomal membrane"/>
    <property type="evidence" value="ECO:0007669"/>
    <property type="project" value="UniProtKB-SubCell"/>
</dbReference>
<keyword evidence="11" id="KW-1185">Reference proteome</keyword>
<proteinExistence type="inferred from homology"/>
<evidence type="ECO:0000256" key="5">
    <source>
        <dbReference type="ARBA" id="ARBA00022723"/>
    </source>
</evidence>
<keyword evidence="8" id="KW-0812">Transmembrane</keyword>
<keyword evidence="6" id="KW-0862">Zinc</keyword>
<dbReference type="PANTHER" id="PTHR23292:SF10">
    <property type="entry name" value="LITAF DOMAIN-CONTAINING PROTEIN"/>
    <property type="match status" value="1"/>
</dbReference>
<evidence type="ECO:0000256" key="7">
    <source>
        <dbReference type="ARBA" id="ARBA00023136"/>
    </source>
</evidence>
<sequence>MDPDKPLPSAPPPTYSESVGNNMVHPLVAHELQDNVIVLQQPIQTTTVIIVQEKYARSFESYQEECPRCQTMVQTRVDYQMGFCSWLMFFLGIFLFCPLLCCFCCQCCKDAKHYCPKCNMLIATKKR</sequence>
<name>A0A9P1IHJ6_9PELO</name>